<dbReference type="Proteomes" id="UP000594263">
    <property type="component" value="Unplaced"/>
</dbReference>
<organism evidence="2 3">
    <name type="scientific">Kalanchoe fedtschenkoi</name>
    <name type="common">Lavender scallops</name>
    <name type="synonym">South American air plant</name>
    <dbReference type="NCBI Taxonomy" id="63787"/>
    <lineage>
        <taxon>Eukaryota</taxon>
        <taxon>Viridiplantae</taxon>
        <taxon>Streptophyta</taxon>
        <taxon>Embryophyta</taxon>
        <taxon>Tracheophyta</taxon>
        <taxon>Spermatophyta</taxon>
        <taxon>Magnoliopsida</taxon>
        <taxon>eudicotyledons</taxon>
        <taxon>Gunneridae</taxon>
        <taxon>Pentapetalae</taxon>
        <taxon>Saxifragales</taxon>
        <taxon>Crassulaceae</taxon>
        <taxon>Kalanchoe</taxon>
    </lineage>
</organism>
<dbReference type="PANTHER" id="PTHR34775">
    <property type="entry name" value="TRANSMEMBRANE PROTEIN"/>
    <property type="match status" value="1"/>
</dbReference>
<keyword evidence="3" id="KW-1185">Reference proteome</keyword>
<evidence type="ECO:0000313" key="2">
    <source>
        <dbReference type="EnsemblPlants" id="Kaladp0011s0476.1.v1.1"/>
    </source>
</evidence>
<dbReference type="Gramene" id="Kaladp0011s0476.1.v1.1">
    <property type="protein sequence ID" value="Kaladp0011s0476.1.v1.1"/>
    <property type="gene ID" value="Kaladp0011s0476.v1.1"/>
</dbReference>
<reference evidence="2" key="1">
    <citation type="submission" date="2021-01" db="UniProtKB">
        <authorList>
            <consortium name="EnsemblPlants"/>
        </authorList>
    </citation>
    <scope>IDENTIFICATION</scope>
</reference>
<evidence type="ECO:0000256" key="1">
    <source>
        <dbReference type="SAM" id="MobiDB-lite"/>
    </source>
</evidence>
<name>A0A7N0RI90_KALFE</name>
<accession>A0A7N0RI90</accession>
<feature type="region of interest" description="Disordered" evidence="1">
    <location>
        <begin position="395"/>
        <end position="439"/>
    </location>
</feature>
<protein>
    <submittedName>
        <fullName evidence="2">Uncharacterized protein</fullName>
    </submittedName>
</protein>
<proteinExistence type="predicted"/>
<evidence type="ECO:0000313" key="3">
    <source>
        <dbReference type="Proteomes" id="UP000594263"/>
    </source>
</evidence>
<feature type="compositionally biased region" description="Polar residues" evidence="1">
    <location>
        <begin position="239"/>
        <end position="248"/>
    </location>
</feature>
<dbReference type="PANTHER" id="PTHR34775:SF6">
    <property type="entry name" value="TRANSMEMBRANE PROTEIN"/>
    <property type="match status" value="1"/>
</dbReference>
<feature type="region of interest" description="Disordered" evidence="1">
    <location>
        <begin position="211"/>
        <end position="248"/>
    </location>
</feature>
<dbReference type="EnsemblPlants" id="Kaladp0011s0476.1.v1.1">
    <property type="protein sequence ID" value="Kaladp0011s0476.1.v1.1"/>
    <property type="gene ID" value="Kaladp0011s0476.v1.1"/>
</dbReference>
<sequence length="486" mass="52568">MDNEEEDDGGFEEYEVERGWSLKRLLKLWFVMVAVGLSTLYVSSMNSPSVGLEDEYWVVGSDLNGAPFSYENASGSVIHDEIAKMGFEEASHRIVDEIVFRDYDNDIVETTGGNQEEDLGEVSDDETMVADQIEATEDGVDSELTEVAHYASGEAVAEDAGGTVDDELVNVEEAAPEDHDEVAETVETQSQIGEASNVEMDGVADANAHNDATPEVTAVSEHSTGEELEAGDREVESSGALSKSGSDESLNNLYEAEVSEVSDPGLVDELIPTFTEGTNKAMSVVFALLLALFGALGFQKLKRTTKPLVGKAVGVAEQDASIGQCGVKQLDPSEKTSQSQSFKSGLGAPRAELLSEFTVGEQEVSSYSLRTDCVDNCTYSFSQENMRMSAKLHAARTPVDSHPSASGFSSTTDYPPYGSYSSQRRRTRKELPTSSVDSRSYGSFTTELILRKKELLQEAPGLEKVVVTPVRRSSRIRGRMTPGSSQ</sequence>
<dbReference type="AlphaFoldDB" id="A0A7N0RI90"/>
<feature type="compositionally biased region" description="Polar residues" evidence="1">
    <location>
        <begin position="403"/>
        <end position="413"/>
    </location>
</feature>